<protein>
    <recommendedName>
        <fullName evidence="1">Schlafen group 3-like DNA/RNA helicase domain-containing protein</fullName>
    </recommendedName>
</protein>
<name>A0A9W4AET5_BACTO</name>
<dbReference type="InterPro" id="IPR018647">
    <property type="entry name" value="SLFN_3-like_DNA/RNA_helicase"/>
</dbReference>
<dbReference type="Proteomes" id="UP000055316">
    <property type="component" value="Plasmid pKK1"/>
</dbReference>
<organism evidence="2 3">
    <name type="scientific">Bacillus thuringiensis subsp. tolworthi</name>
    <dbReference type="NCBI Taxonomy" id="1442"/>
    <lineage>
        <taxon>Bacteria</taxon>
        <taxon>Bacillati</taxon>
        <taxon>Bacillota</taxon>
        <taxon>Bacilli</taxon>
        <taxon>Bacillales</taxon>
        <taxon>Bacillaceae</taxon>
        <taxon>Bacillus</taxon>
        <taxon>Bacillus cereus group</taxon>
    </lineage>
</organism>
<proteinExistence type="predicted"/>
<dbReference type="SUPFAM" id="SSF52540">
    <property type="entry name" value="P-loop containing nucleoside triphosphate hydrolases"/>
    <property type="match status" value="1"/>
</dbReference>
<sequence>MHLYFGQVKQLFRLTPNEIKDLLIEGLKSNAFAKEEFSEQEVDTWGISVQKLVQRLNEGDLGEISIVLEYFIPGNLLRLDAVLIGYNSQSQLHVMIVELKEWGQIIGSPDPHHVDIGVSLQPIRQHPAAQLNHYVTSLRCYHSELQKKNSIQLSTMSYLPNFTEKNRLFEPPHTIYEANYLRCCFVKDEEKKLCSYLKESFVNKPVAKQDNELFTNGIYSMSEASLAGISKALQGERFVALLDEQRDVKIEAMQLINHAFQNNHQLVLVIQGNAGTGKTILGLELIRQYIKRYPFTYFGTIPQTLRTVIDGLNKDHAMEHGLDEPAKLPTVNAILKLRNRGHIVVIDESHRLTDVQDVISNLCSRFQIIVLLQDDNQRIKITEQGTVDNIRRALGYTPEILSLQTQQRAKNSGTFIQNVDEFLTGYLSKSVDLKKYDLQVFDSLHYIDTVLKDKMTQGYSAKWLAPFCWDWKKKSDDILICDGQTQFVKAWNPTLAAQYEWYKQTAVNHLDQVGCIYTAQGLEFDYVGLIFWDDLYYDSTSKQWKVTLKDNYDNSFINEIARSYGGTFNKYNRTVIYNGQQYQIDNFVENVNATNVVSELVMNIYRVLLSRGKKGLYIWFKDVKTKLYFMQQFSQRN</sequence>
<dbReference type="Pfam" id="PF09848">
    <property type="entry name" value="SLFN-g3_helicase"/>
    <property type="match status" value="1"/>
</dbReference>
<evidence type="ECO:0000313" key="2">
    <source>
        <dbReference type="EMBL" id="BAR87214.1"/>
    </source>
</evidence>
<dbReference type="Gene3D" id="3.40.50.300">
    <property type="entry name" value="P-loop containing nucleotide triphosphate hydrolases"/>
    <property type="match status" value="1"/>
</dbReference>
<feature type="domain" description="Schlafen group 3-like DNA/RNA helicase" evidence="1">
    <location>
        <begin position="267"/>
        <end position="622"/>
    </location>
</feature>
<dbReference type="RefSeq" id="WP_060852633.1">
    <property type="nucleotide sequence ID" value="NZ_AP014865.1"/>
</dbReference>
<reference evidence="2 3" key="1">
    <citation type="submission" date="2015-05" db="EMBL/GenBank/DDBJ databases">
        <title>Whole genome sequence of Bacillus thuringiensis serovar tolworthi Pasteur Institute Standard strain.</title>
        <authorList>
            <person name="Kanda K."/>
            <person name="Nakashima K."/>
            <person name="Nagano Y."/>
        </authorList>
    </citation>
    <scope>NUCLEOTIDE SEQUENCE [LARGE SCALE GENOMIC DNA]</scope>
    <source>
        <strain evidence="2 3">Pasteur Institute Standard strain</strain>
        <plasmid evidence="3">pKK1 DNA</plasmid>
    </source>
</reference>
<gene>
    <name evidence="2" type="ORF">KNN_06479</name>
</gene>
<accession>A0A9W4AET5</accession>
<evidence type="ECO:0000313" key="3">
    <source>
        <dbReference type="Proteomes" id="UP000055316"/>
    </source>
</evidence>
<dbReference type="InterPro" id="IPR027417">
    <property type="entry name" value="P-loop_NTPase"/>
</dbReference>
<keyword evidence="2" id="KW-0614">Plasmid</keyword>
<geneLocation type="plasmid" evidence="3">
    <name>pKK1 DNA</name>
</geneLocation>
<evidence type="ECO:0000259" key="1">
    <source>
        <dbReference type="Pfam" id="PF09848"/>
    </source>
</evidence>
<dbReference type="AlphaFoldDB" id="A0A9W4AET5"/>
<dbReference type="EMBL" id="AP014865">
    <property type="protein sequence ID" value="BAR87214.1"/>
    <property type="molecule type" value="Genomic_DNA"/>
</dbReference>